<protein>
    <recommendedName>
        <fullName evidence="1">Reverse transcriptase domain-containing protein</fullName>
    </recommendedName>
</protein>
<dbReference type="AlphaFoldDB" id="A0A814Y0P9"/>
<dbReference type="OrthoDB" id="445826at2759"/>
<dbReference type="Proteomes" id="UP000663829">
    <property type="component" value="Unassembled WGS sequence"/>
</dbReference>
<keyword evidence="4" id="KW-1185">Reference proteome</keyword>
<dbReference type="PROSITE" id="PS50878">
    <property type="entry name" value="RT_POL"/>
    <property type="match status" value="1"/>
</dbReference>
<gene>
    <name evidence="2" type="ORF">GPM918_LOCUS24782</name>
    <name evidence="3" type="ORF">SRO942_LOCUS24783</name>
</gene>
<dbReference type="InterPro" id="IPR000477">
    <property type="entry name" value="RT_dom"/>
</dbReference>
<evidence type="ECO:0000313" key="3">
    <source>
        <dbReference type="EMBL" id="CAF3986165.1"/>
    </source>
</evidence>
<evidence type="ECO:0000313" key="2">
    <source>
        <dbReference type="EMBL" id="CAF1222919.1"/>
    </source>
</evidence>
<evidence type="ECO:0000259" key="1">
    <source>
        <dbReference type="PROSITE" id="PS50878"/>
    </source>
</evidence>
<dbReference type="EMBL" id="CAJOBC010009371">
    <property type="protein sequence ID" value="CAF3986165.1"/>
    <property type="molecule type" value="Genomic_DNA"/>
</dbReference>
<organism evidence="2 4">
    <name type="scientific">Didymodactylos carnosus</name>
    <dbReference type="NCBI Taxonomy" id="1234261"/>
    <lineage>
        <taxon>Eukaryota</taxon>
        <taxon>Metazoa</taxon>
        <taxon>Spiralia</taxon>
        <taxon>Gnathifera</taxon>
        <taxon>Rotifera</taxon>
        <taxon>Eurotatoria</taxon>
        <taxon>Bdelloidea</taxon>
        <taxon>Philodinida</taxon>
        <taxon>Philodinidae</taxon>
        <taxon>Didymodactylos</taxon>
    </lineage>
</organism>
<comment type="caution">
    <text evidence="2">The sequence shown here is derived from an EMBL/GenBank/DDBJ whole genome shotgun (WGS) entry which is preliminary data.</text>
</comment>
<evidence type="ECO:0000313" key="4">
    <source>
        <dbReference type="Proteomes" id="UP000663829"/>
    </source>
</evidence>
<sequence>MGRKWFERIIHQRILKWCKENNICVDEQSGFTPERRLQTRILSICEELRLTVAACNRPALGRTFAIHHGEAVSRIIEMFVGAPQGSILAATLFRLHVHFLHRYFMQLIIHLFADDLTLVWLGSLEKKLSENMFELEIQAKITMKCLENFSDDNLLPVNVPKTKAMIVHSAVSPGQSEIFYRGQKITFNKHLNESAEATSYQQTFSSCLSAKSPDRVCRFDRIRPIGIVPESGKQ</sequence>
<dbReference type="EMBL" id="CAJNOQ010009369">
    <property type="protein sequence ID" value="CAF1222919.1"/>
    <property type="molecule type" value="Genomic_DNA"/>
</dbReference>
<accession>A0A814Y0P9</accession>
<feature type="domain" description="Reverse transcriptase" evidence="1">
    <location>
        <begin position="1"/>
        <end position="185"/>
    </location>
</feature>
<name>A0A814Y0P9_9BILA</name>
<reference evidence="2" key="1">
    <citation type="submission" date="2021-02" db="EMBL/GenBank/DDBJ databases">
        <authorList>
            <person name="Nowell W R."/>
        </authorList>
    </citation>
    <scope>NUCLEOTIDE SEQUENCE</scope>
</reference>
<dbReference type="Proteomes" id="UP000681722">
    <property type="component" value="Unassembled WGS sequence"/>
</dbReference>
<proteinExistence type="predicted"/>